<keyword evidence="23" id="KW-1185">Reference proteome</keyword>
<evidence type="ECO:0000256" key="19">
    <source>
        <dbReference type="PROSITE-ProRule" id="PRU00104"/>
    </source>
</evidence>
<feature type="compositionally biased region" description="Basic and acidic residues" evidence="20">
    <location>
        <begin position="3723"/>
        <end position="3736"/>
    </location>
</feature>
<evidence type="ECO:0000256" key="7">
    <source>
        <dbReference type="ARBA" id="ARBA00022559"/>
    </source>
</evidence>
<feature type="region of interest" description="Disordered" evidence="20">
    <location>
        <begin position="1767"/>
        <end position="1801"/>
    </location>
</feature>
<proteinExistence type="inferred from homology"/>
<feature type="binding site" description="axial binding residue" evidence="18">
    <location>
        <position position="377"/>
    </location>
    <ligand>
        <name>heme b</name>
        <dbReference type="ChEBI" id="CHEBI:60344"/>
    </ligand>
    <ligandPart>
        <name>Fe</name>
        <dbReference type="ChEBI" id="CHEBI:18248"/>
    </ligandPart>
</feature>
<protein>
    <recommendedName>
        <fullName evidence="21">HECT domain-containing protein</fullName>
    </recommendedName>
</protein>
<dbReference type="GO" id="GO:0005737">
    <property type="term" value="C:cytoplasm"/>
    <property type="evidence" value="ECO:0007669"/>
    <property type="project" value="TreeGrafter"/>
</dbReference>
<dbReference type="Proteomes" id="UP000326532">
    <property type="component" value="Unassembled WGS sequence"/>
</dbReference>
<dbReference type="PROSITE" id="PS50237">
    <property type="entry name" value="HECT"/>
    <property type="match status" value="1"/>
</dbReference>
<evidence type="ECO:0000256" key="4">
    <source>
        <dbReference type="ARBA" id="ARBA00004906"/>
    </source>
</evidence>
<feature type="compositionally biased region" description="Acidic residues" evidence="20">
    <location>
        <begin position="3404"/>
        <end position="3471"/>
    </location>
</feature>
<evidence type="ECO:0000313" key="22">
    <source>
        <dbReference type="EMBL" id="KAB8204701.1"/>
    </source>
</evidence>
<sequence>MAESESGGVINGLGKTVSQLEKVVSASLRPLPTETGDGSYVKVSNSTGIARDLGRMDLSDVKTIVELTKNAATGEPLNDKHYIMERLIQLTSALPSNSRVGKELTNAFLNQLWKDLEHPPVSYLGREYSYREADGSGNNVLWPHIGAAGSHYARSVRPKTLQSPALPDPETLFDSLLARKNFKEHPNKISSILFYIASIIIHDLFQTDRNDATISLTSSYLDLSPLYGNNQDEQNLVRTFKDGKLKPDCFSTKRVLGFPPGIGVILIMFNRFHNYVVEQLASINEGGRFTRPDESDTNAYARYDNDLFQTGRLVTCGLYVNIILKDYVRTILNVNRTDSLWSLDPRAEMKDGLLGEAAAQATGNQVSAEFNLVYRWHSCISQRDEKWTEDLYKDMFPGRDPSSVSLQEFVRGLGKWEADLPEQPEDRPFAGLQRKPDGSFDDDSLVKIFEDSVEDCVGAFGASNVPTIFKSIEALGIKQARSWNLATLNEFRNYFNLTPYKTFEEINPDPVISDQLKRLYDHPDHVEIYPGVIVEDTKEAVVPGSGLCTNFTISRAILSDAVALVRGDRFYTVDFTPRHLTNWAFSEIEPKDSVDQGHVFYKLVLRAFPNHFKGNSIYAHLPLVIPSENKKILTKLGFAEKYNWDKPGLTPPPEFISSHSACMSILSDQETFKVTWGSKIEFLMHRGKQPFGRDFMLSGDRPPNSASRKMMGAALYRKRWDNEVKSFYEDITLKLLHRNSYKIAGINQVDIVRDVANPAQVNFCANVFSLPLKTESNPRGIFTESELYQIMAVVFTSIFYDADPANSFELNQAAREVTQQLGQLAMANVELVNNTGFIANLVSSLHRHDVLSEYGVHMIQRLLGSGLPAEEVVWTHILPTAGGMVANQAQLFSQCLDYYLSEEGSVHLPDIKRLAKVDTPETDELLLRYFMEGARLRSSVGLPRMVTKPTVIEDNGKKLNLKAGQHILCNLVSASMDPASFPEPEKVRLDRDMDLYAHFGFGPHQCLGIGLCKLALTTMLKVIGRLDNLRRAPGPQGQLKKLSGPGGIAKYMNPDQSGFSPFPTSMKIQWDGELPRVESQVNEVVCWHVQMRVNPSGNSDLYHWINVLNRFDEILAAANEKYGLNNGPQTKPFGRHVLVDSYASDDNKLSPEDMEAKLTALGYGVEGDRELLQAILDFSRLLLDKCGNRSLYSSSERLGELLNTTSLCLLQSTLRLSLSLAQRYHSRQRGSTHLQQSLLAAHFNIDLEKLQKIAAPFPRPSVYNKTPVSPPVGVKGKEKQSQTKHDANDMVTLVRESDGWEEWGHVHLLYYPSGTSDQAKSTSEAVHGGLPTQAPTTPTPLRRSHTHPTPRLSRTSIMEDSPSSAVNTPSGKLEEATRGGKVLDIPYSRISSSTPDSLVSSHAEELPEDSKYELLHRIRTAQGLATSPSSREQILAVRVLAITNLAYVYPESLFQQKILQIDMEQPKRLQLAYQLGELVHLGASGDLPVSRGVPTLVLQALDSLAKHKARAIDVCAALSVNVNHGVLMFLTRKAVNELGSEDKETDDGSQDEWRDALLALLRTLPGSSTRTPETLVSAGLIPMFVDVLNLRTEKARRVYSRIMEFLDTFVHAVRDALGTLTTAKGFDAISDLIDFETKTSFENVSRGAGIPSHHKTPSIDYQIPYFQQQTLRWMFRFVNHIMQHNGNGFDRVLRNLIDSPQLLTSLRLVFENARVFGSHVWSNAVNILSSFIHNEPTSYAVIAEAGLSKSFLQAVTHSEIKAQEKLPVDTESVEVEGESSTRLSEVETSQSSSEPQKTREYELARSKDAKLALGIMPAAEALSCIPSAFGAICLNSSGLELFQSSHALESFFEIFENPEHVKCLKDDPNLVRSLGTTFDELVRHHPALKSTIMAAVIVMVARVGFLCRSKAWSDGMGSKLWTDNSQGKPVLSGPAYHLFRKIGGTRVAGDLAPSDLGIREIKSGALPDGGTMKTGDLGHVLPASNTDIEPKDVDSTGLTVTDYLYPVLRFLGAFFENQSNCTYFIECGGVEFVLDIATLQSLPFDFHNTDANQELTVLVHMLAETKPHLVLPGLVDRAEQIVEQLSEFWRLSGPRESGFFTPLIKSPLEKESKDQGDKSWELAKDNGTYFAKNMVAALILTDLLREVYSMPLYQTRPSQQTSAFAQVNLADRYCSLIGRLGGLHAACVWEEILLEKNIPDTWDQATKVQLTGAGSEKPNESSGPANAETSLAVPAPPREGSTTSEPAQPGVAQEPSGDTSNAPESSVAFKNVQALRYLLSSLPSSITGFFHNLGLGLIGKRRIDLYQKQNATSVAEAIAGAVLEQLQFAPPNTSGNHKLRFAYLIVILSSFSHLLFEATADRPHSHYLTLVLFAFKRIHGLKAVKDICDVFVREVKTLTPPESVPDSEKDVSARLTSAYGGIKIILSFFSELASGKNIVESSQTQAMTSSDRERDRPDYFQPGQFLVDLRMEILPMARDLWNSDFATQSSSSVIKCLVDILRSSLDGEYETGAAQRSNLPPALAEVSRRKLVINRDRVAALQAKDFDLEVVTEALYRCNNQYAPAEEYCKAQDWLLPAPRIPPPPNDIESVRTPGGETSEDQVVGDASPFEGRFLDRSTLAMLIAQASGRSDDMPRQEQGQGAPVETEVRHGSEFLARALSHILNDDHSAVDSDREDSFSSNTRNLNPNGGEFSEPSNHSTDQSPEQRTEQSARRREVTTVEDLDKEREKVRSNLIERCLDVLNEHHDVSFELADLIASATKKHRDPESFRKEVGEILVQSLVSLQMENFQAAGKKVAAYAHLLALVVQDRDMYNATLEELKECFTTFLGFISVPSEKSSDESFPWIGHVLLVLEKLLSDDAQPPQIRWNMPDNENPGVEDDAPAQLEEPLISNEQKTQLFEALVEILPRVGKDDTLALSVCRVLVILTRNRSIATRLGEKRSLQRLFVMMKQLSSTTNEKLQGAFMLILRHIVEDEDTIRQIMRSEIVANFESKSSRQIDTTGYVRQMYHLVLRSPELFVEVSNEKLKLQRYDSRQRPQVLTLKSDKNTGSSDKETAQDATETVKDGSQTSADAQPEDKDKGKGPELKPPVVENPDGVIHYLLSELLSYKDVDDKEPSTEATETSALEQSETQTDVEMATDEHSPSISTTDLQATRTTKKAEKPAFKADDHPIYIYRCFLLQCLTELLSSYNRTKVEFINFSRKADPLAATPSKPRSGILNYLLNALVPIGTMEHDESVVFKKRANTSAWTMRVLVALCTKTGEFGGTGRRRSEQNSNEEDEPELAFVRSETSDISTLGETEEDEISSATSVSDLEDDREETPDLFRHSTLGMLEPRHEEETSSEESDEEDDGMYDDEYEDEMDYEEDLPEDDGEVVSDEEDEIEGVGPIEGLPGDSGMDIEVVIDDDEDDDDEDDDDDDEDDDEDDSDMEDDEILAGEITGDQDNESLEEGDDDEWESEEMSEDDEEAEIMNRLEDELEGIRQVEQRQGQRFDDLFRVLNEAAGGVEDLQAPDSLDDIVDDDLNDDDEDEDIDELEEELEDADEDQGSYQGFDDDEDLIEPWGWDGDEAPIPRGHHHHRYRGPQPGWAAVTGIMPSSGRHGIVPIQPYRFHRTQVPARGNDDGTNPLLVRTDRGPEAGQSRGPGNEAFTDWVHGMEPVSTGRLLPMDSPALPEELREEVIMQQLAEQRSQAAAAGEEPSEINPEFLEALPPEIREELLQQEAADRRRRERESARRQAASGGAPPRAEDMDAASFLATLDPSLRQAVLADQPEEILATLGPEFVTEARALPGRRLTQFGDIARVDHRQRNEPTDEQEPKKQQRRQIVQMLDKAGVATLLRLMFMPLQGNARHQLNDILHNVCENRQNRVEVISLLLSVLQDGSSDVSAIERSFAQLSLRAKPPSVQKTPQPVKRNLAFQTSSSVSNEVTPTMVVQQCLGTLSFLSQYNPHIAWFFLTEHDPSSTLKLKAFRKGKGKENKANKFALNALLTLLDRKLIMESPNCMEQLSSLLSSITQPLTLLSRREKEKQEEEDKGKKPELAQDDRSTEEQQQQEQPSEAAEPTTSATDTTMTDAPLPSVENTEAQSTTAQLEEGTSEPSKSETGKGSTEDEKHKKKSIEPPVVPDHNLQLVVHILAARECNGKTFRETLSTINNLSAIPKARDVIGNELVHQAQDLSTTILTDLDELSSHINQARTGTDMQGLALAKFSPASSDQAKLLRVLTALDYLFDPSRSDKAKGGDSEQAAKEDVLQTLYESSTFGPLWTRLSECLSLIRQKENMLNVATILLPLIEALMVICKNTSLKETPLSRNARELSVSSTSVGAGLNMESLFFKFTEEHRKILNELVRQNPRLMSGTFSLLVKNPKVLEFDNKRNYFTRRIHSRGAEPRHPHPPLQLSVRRDQVFLDSFKSLYFKSADELKYGKLNVRFHGEEGVDAGGVTREWFQVLARGMFNPNYALFIPVAADRTTFHPNRLSGVNSEHLMFFKFIGRIIGKALYEGRVLDCHFSRAVYKCILGRSVSIKDMETLDLDYYKSLLWMLENDITDIITETFAVETDDFGEKQVIDLVENGSNIPVTQENKEEYVQRVVDYRLVRSVKEQLDNFLKGFHEIIPADLISIFNEQELELLISGLPEIDVDDWKTNTEYHNYSASSPQIQWFWRAVRSFDKEERAKLLQFVTGTSKVPLNGFKELEGMNGVSRFNIHRDYGNKDRLPSAHTCFNQLDLPEYDSYETLRQRLYTAMTAGSEYFGFA</sequence>
<feature type="region of interest" description="Disordered" evidence="20">
    <location>
        <begin position="1315"/>
        <end position="1378"/>
    </location>
</feature>
<dbReference type="PANTHER" id="PTHR11254:SF67">
    <property type="entry name" value="E3 UBIQUITIN-PROTEIN LIGASE HUWE1"/>
    <property type="match status" value="1"/>
</dbReference>
<feature type="compositionally biased region" description="Acidic residues" evidence="20">
    <location>
        <begin position="3516"/>
        <end position="3561"/>
    </location>
</feature>
<dbReference type="Pfam" id="PF00632">
    <property type="entry name" value="HECT"/>
    <property type="match status" value="1"/>
</dbReference>
<evidence type="ECO:0000256" key="3">
    <source>
        <dbReference type="ARBA" id="ARBA00004123"/>
    </source>
</evidence>
<dbReference type="Gene3D" id="3.30.2410.10">
    <property type="entry name" value="Hect, E3 ligase catalytic domain"/>
    <property type="match status" value="1"/>
</dbReference>
<dbReference type="InterPro" id="IPR000569">
    <property type="entry name" value="HECT_dom"/>
</dbReference>
<feature type="compositionally biased region" description="Polar residues" evidence="20">
    <location>
        <begin position="4080"/>
        <end position="4091"/>
    </location>
</feature>
<keyword evidence="10 19" id="KW-0833">Ubl conjugation pathway</keyword>
<dbReference type="Pfam" id="PF06012">
    <property type="entry name" value="DUF908"/>
    <property type="match status" value="1"/>
</dbReference>
<dbReference type="PROSITE" id="PS00086">
    <property type="entry name" value="CYTOCHROME_P450"/>
    <property type="match status" value="1"/>
</dbReference>
<gene>
    <name evidence="22" type="ORF">BDV34DRAFT_213644</name>
</gene>
<dbReference type="GO" id="GO:0005506">
    <property type="term" value="F:iron ion binding"/>
    <property type="evidence" value="ECO:0007669"/>
    <property type="project" value="InterPro"/>
</dbReference>
<feature type="region of interest" description="Disordered" evidence="20">
    <location>
        <begin position="2667"/>
        <end position="2722"/>
    </location>
</feature>
<dbReference type="Gene3D" id="3.30.2160.10">
    <property type="entry name" value="Hect, E3 ligase catalytic domain"/>
    <property type="match status" value="1"/>
</dbReference>
<dbReference type="GO" id="GO:0006511">
    <property type="term" value="P:ubiquitin-dependent protein catabolic process"/>
    <property type="evidence" value="ECO:0007669"/>
    <property type="project" value="TreeGrafter"/>
</dbReference>
<evidence type="ECO:0000256" key="16">
    <source>
        <dbReference type="ARBA" id="ARBA00023242"/>
    </source>
</evidence>
<dbReference type="InterPro" id="IPR036396">
    <property type="entry name" value="Cyt_P450_sf"/>
</dbReference>
<keyword evidence="6" id="KW-0813">Transport</keyword>
<name>A0A5N6DHV1_ASPPA</name>
<feature type="compositionally biased region" description="Basic and acidic residues" evidence="20">
    <location>
        <begin position="3803"/>
        <end position="3821"/>
    </location>
</feature>
<evidence type="ECO:0000256" key="9">
    <source>
        <dbReference type="ARBA" id="ARBA00022723"/>
    </source>
</evidence>
<dbReference type="GO" id="GO:0006979">
    <property type="term" value="P:response to oxidative stress"/>
    <property type="evidence" value="ECO:0007669"/>
    <property type="project" value="InterPro"/>
</dbReference>
<dbReference type="GO" id="GO:0004497">
    <property type="term" value="F:monooxygenase activity"/>
    <property type="evidence" value="ECO:0007669"/>
    <property type="project" value="InterPro"/>
</dbReference>
<dbReference type="SUPFAM" id="SSF48264">
    <property type="entry name" value="Cytochrome P450"/>
    <property type="match status" value="1"/>
</dbReference>
<evidence type="ECO:0000256" key="6">
    <source>
        <dbReference type="ARBA" id="ARBA00022448"/>
    </source>
</evidence>
<dbReference type="InterPro" id="IPR025527">
    <property type="entry name" value="HUWE1/Rev1_UBM"/>
</dbReference>
<feature type="compositionally biased region" description="Polar residues" evidence="20">
    <location>
        <begin position="2220"/>
        <end position="2229"/>
    </location>
</feature>
<comment type="pathway">
    <text evidence="4">Protein modification; protein ubiquitination.</text>
</comment>
<feature type="compositionally biased region" description="Polar residues" evidence="20">
    <location>
        <begin position="1352"/>
        <end position="1370"/>
    </location>
</feature>
<feature type="region of interest" description="Disordered" evidence="20">
    <location>
        <begin position="3114"/>
        <end position="3164"/>
    </location>
</feature>
<dbReference type="GO" id="GO:0051028">
    <property type="term" value="P:mRNA transport"/>
    <property type="evidence" value="ECO:0007669"/>
    <property type="project" value="UniProtKB-KW"/>
</dbReference>
<dbReference type="InterPro" id="IPR010309">
    <property type="entry name" value="E3_Ub_ligase_DUF908"/>
</dbReference>
<feature type="compositionally biased region" description="Low complexity" evidence="20">
    <location>
        <begin position="1331"/>
        <end position="1340"/>
    </location>
</feature>
<dbReference type="GO" id="GO:0052878">
    <property type="term" value="F:linoleate 8R-lipoxygenase activity"/>
    <property type="evidence" value="ECO:0007669"/>
    <property type="project" value="UniProtKB-EC"/>
</dbReference>
<keyword evidence="9 18" id="KW-0479">Metal-binding</keyword>
<dbReference type="InterPro" id="IPR050409">
    <property type="entry name" value="E3_ubiq-protein_ligase"/>
</dbReference>
<feature type="compositionally biased region" description="Polar residues" evidence="20">
    <location>
        <begin position="1781"/>
        <end position="1795"/>
    </location>
</feature>
<dbReference type="FunFam" id="3.30.2160.10:FF:000001">
    <property type="entry name" value="E3 ubiquitin-protein ligase NEDD4-like"/>
    <property type="match status" value="1"/>
</dbReference>
<comment type="subcellular location">
    <subcellularLocation>
        <location evidence="3">Nucleus</location>
    </subcellularLocation>
</comment>
<feature type="region of interest" description="Disordered" evidence="20">
    <location>
        <begin position="3040"/>
        <end position="3096"/>
    </location>
</feature>
<keyword evidence="16" id="KW-0539">Nucleus</keyword>
<feature type="compositionally biased region" description="Acidic residues" evidence="20">
    <location>
        <begin position="3343"/>
        <end position="3386"/>
    </location>
</feature>
<evidence type="ECO:0000259" key="21">
    <source>
        <dbReference type="PROSITE" id="PS50237"/>
    </source>
</evidence>
<dbReference type="InterPro" id="IPR034812">
    <property type="entry name" value="Ppo-like_N"/>
</dbReference>
<dbReference type="PRINTS" id="PR00457">
    <property type="entry name" value="ANPEROXIDASE"/>
</dbReference>
<dbReference type="Gene3D" id="1.10.630.10">
    <property type="entry name" value="Cytochrome P450"/>
    <property type="match status" value="1"/>
</dbReference>
<dbReference type="EMBL" id="ML734977">
    <property type="protein sequence ID" value="KAB8204701.1"/>
    <property type="molecule type" value="Genomic_DNA"/>
</dbReference>
<dbReference type="InterPro" id="IPR010255">
    <property type="entry name" value="Haem_peroxidase_sf"/>
</dbReference>
<keyword evidence="12" id="KW-0223">Dioxygenase</keyword>
<accession>A0A5N6DHV1</accession>
<dbReference type="InterPro" id="IPR010314">
    <property type="entry name" value="E3_Ub_ligase_DUF913"/>
</dbReference>
<evidence type="ECO:0000256" key="14">
    <source>
        <dbReference type="ARBA" id="ARBA00023004"/>
    </source>
</evidence>
<dbReference type="FunFam" id="1.10.630.10:FF:000058">
    <property type="entry name" value="Fatty acid oxygenase"/>
    <property type="match status" value="1"/>
</dbReference>
<dbReference type="FunFam" id="1.10.640.10:FF:000005">
    <property type="entry name" value="Fatty acid oxygenase"/>
    <property type="match status" value="1"/>
</dbReference>
<dbReference type="GO" id="GO:0006631">
    <property type="term" value="P:fatty acid metabolic process"/>
    <property type="evidence" value="ECO:0007669"/>
    <property type="project" value="UniProtKB-ARBA"/>
</dbReference>
<dbReference type="SMART" id="SM00119">
    <property type="entry name" value="HECTc"/>
    <property type="match status" value="1"/>
</dbReference>
<dbReference type="GO" id="GO:0061630">
    <property type="term" value="F:ubiquitin protein ligase activity"/>
    <property type="evidence" value="ECO:0007669"/>
    <property type="project" value="UniProtKB-EC"/>
</dbReference>
<feature type="compositionally biased region" description="Polar residues" evidence="20">
    <location>
        <begin position="1315"/>
        <end position="1324"/>
    </location>
</feature>
<keyword evidence="13" id="KW-0560">Oxidoreductase</keyword>
<evidence type="ECO:0000256" key="10">
    <source>
        <dbReference type="ARBA" id="ARBA00022786"/>
    </source>
</evidence>
<feature type="region of interest" description="Disordered" evidence="20">
    <location>
        <begin position="1261"/>
        <end position="1285"/>
    </location>
</feature>
<evidence type="ECO:0000256" key="20">
    <source>
        <dbReference type="SAM" id="MobiDB-lite"/>
    </source>
</evidence>
<dbReference type="SUPFAM" id="SSF56204">
    <property type="entry name" value="Hect, E3 ligase catalytic domain"/>
    <property type="match status" value="1"/>
</dbReference>
<feature type="compositionally biased region" description="Basic and acidic residues" evidence="20">
    <location>
        <begin position="4024"/>
        <end position="4049"/>
    </location>
</feature>
<feature type="region of interest" description="Disordered" evidence="20">
    <location>
        <begin position="2211"/>
        <end position="2264"/>
    </location>
</feature>
<feature type="region of interest" description="Disordered" evidence="20">
    <location>
        <begin position="3723"/>
        <end position="3751"/>
    </location>
</feature>
<dbReference type="FunFam" id="3.30.2410.10:FF:000004">
    <property type="entry name" value="E3 ubiquitin-protein ligase HUWE1, variant"/>
    <property type="match status" value="1"/>
</dbReference>
<reference evidence="22 23" key="1">
    <citation type="submission" date="2019-04" db="EMBL/GenBank/DDBJ databases">
        <title>Fungal friends and foes A comparative genomics study of 23 Aspergillus species from section Flavi.</title>
        <authorList>
            <consortium name="DOE Joint Genome Institute"/>
            <person name="Kjaerbolling I."/>
            <person name="Vesth T.C."/>
            <person name="Frisvad J.C."/>
            <person name="Nybo J.L."/>
            <person name="Theobald S."/>
            <person name="Kildgaard S."/>
            <person name="Petersen T.I."/>
            <person name="Kuo A."/>
            <person name="Sato A."/>
            <person name="Lyhne E.K."/>
            <person name="Kogle M.E."/>
            <person name="Wiebenga A."/>
            <person name="Kun R.S."/>
            <person name="Lubbers R.J."/>
            <person name="Makela M.R."/>
            <person name="Barry K."/>
            <person name="Chovatia M."/>
            <person name="Clum A."/>
            <person name="Daum C."/>
            <person name="Haridas S."/>
            <person name="He G."/>
            <person name="LaButti K."/>
            <person name="Lipzen A."/>
            <person name="Mondo S."/>
            <person name="Pangilinan J."/>
            <person name="Riley R."/>
            <person name="Salamov A."/>
            <person name="Simmons B.A."/>
            <person name="Magnuson J.K."/>
            <person name="Henrissat B."/>
            <person name="Mortensen U.H."/>
            <person name="Larsen T.O."/>
            <person name="De vries R.P."/>
            <person name="Grigoriev I.V."/>
            <person name="Machida M."/>
            <person name="Baker S.E."/>
            <person name="Andersen M.R."/>
        </authorList>
    </citation>
    <scope>NUCLEOTIDE SEQUENCE [LARGE SCALE GENOMIC DNA]</scope>
    <source>
        <strain evidence="22 23">CBS 117618</strain>
    </source>
</reference>
<feature type="compositionally biased region" description="Basic and acidic residues" evidence="20">
    <location>
        <begin position="2705"/>
        <end position="2722"/>
    </location>
</feature>
<dbReference type="InterPro" id="IPR037120">
    <property type="entry name" value="Haem_peroxidase_sf_animal"/>
</dbReference>
<keyword evidence="14 18" id="KW-0408">Iron</keyword>
<feature type="region of interest" description="Disordered" evidence="20">
    <location>
        <begin position="2581"/>
        <end position="2604"/>
    </location>
</feature>
<keyword evidence="11" id="KW-0509">mRNA transport</keyword>
<dbReference type="FunFam" id="3.90.1750.10:FF:000003">
    <property type="entry name" value="E3 ubiquitin-protein ligase UPL1"/>
    <property type="match status" value="1"/>
</dbReference>
<dbReference type="GO" id="GO:0046394">
    <property type="term" value="P:carboxylic acid biosynthetic process"/>
    <property type="evidence" value="ECO:0007669"/>
    <property type="project" value="UniProtKB-ARBA"/>
</dbReference>
<feature type="region of interest" description="Disordered" evidence="20">
    <location>
        <begin position="3803"/>
        <end position="3825"/>
    </location>
</feature>
<dbReference type="CDD" id="cd09817">
    <property type="entry name" value="linoleate_diol_synthase_like"/>
    <property type="match status" value="1"/>
</dbReference>
<dbReference type="CDD" id="cd20612">
    <property type="entry name" value="CYP_LDS-like_C"/>
    <property type="match status" value="1"/>
</dbReference>
<dbReference type="SUPFAM" id="SSF48113">
    <property type="entry name" value="Heme-dependent peroxidases"/>
    <property type="match status" value="1"/>
</dbReference>
<dbReference type="InterPro" id="IPR017972">
    <property type="entry name" value="Cyt_P450_CS"/>
</dbReference>
<evidence type="ECO:0000256" key="2">
    <source>
        <dbReference type="ARBA" id="ARBA00000885"/>
    </source>
</evidence>
<evidence type="ECO:0000256" key="18">
    <source>
        <dbReference type="PIRSR" id="PIRSR619791-2"/>
    </source>
</evidence>
<dbReference type="Pfam" id="PF06025">
    <property type="entry name" value="DUF913"/>
    <property type="match status" value="1"/>
</dbReference>
<feature type="compositionally biased region" description="Polar residues" evidence="20">
    <location>
        <begin position="3146"/>
        <end position="3157"/>
    </location>
</feature>
<dbReference type="Pfam" id="PF00067">
    <property type="entry name" value="p450"/>
    <property type="match status" value="1"/>
</dbReference>
<dbReference type="Pfam" id="PF03098">
    <property type="entry name" value="An_peroxidase"/>
    <property type="match status" value="1"/>
</dbReference>
<keyword evidence="15" id="KW-0413">Isomerase</keyword>
<feature type="region of interest" description="Disordered" evidence="20">
    <location>
        <begin position="2628"/>
        <end position="2648"/>
    </location>
</feature>
<feature type="region of interest" description="Disordered" evidence="20">
    <location>
        <begin position="3267"/>
        <end position="3479"/>
    </location>
</feature>
<comment type="catalytic activity">
    <reaction evidence="1">
        <text>(9Z,12Z)-octadecadienoate + O2 = (8R,9Z,12Z)-8-hydroperoxyoctadeca-9,12-dienoate</text>
        <dbReference type="Rhea" id="RHEA:25395"/>
        <dbReference type="ChEBI" id="CHEBI:15379"/>
        <dbReference type="ChEBI" id="CHEBI:30245"/>
        <dbReference type="ChEBI" id="CHEBI:58659"/>
        <dbReference type="EC" id="1.13.11.60"/>
    </reaction>
</comment>
<evidence type="ECO:0000256" key="8">
    <source>
        <dbReference type="ARBA" id="ARBA00022679"/>
    </source>
</evidence>
<feature type="compositionally biased region" description="Basic and acidic residues" evidence="20">
    <location>
        <begin position="2667"/>
        <end position="2678"/>
    </location>
</feature>
<feature type="compositionally biased region" description="Basic and acidic residues" evidence="20">
    <location>
        <begin position="3077"/>
        <end position="3087"/>
    </location>
</feature>
<dbReference type="Pfam" id="PF14377">
    <property type="entry name" value="UBM"/>
    <property type="match status" value="3"/>
</dbReference>
<dbReference type="GO" id="GO:0016705">
    <property type="term" value="F:oxidoreductase activity, acting on paired donors, with incorporation or reduction of molecular oxygen"/>
    <property type="evidence" value="ECO:0007669"/>
    <property type="project" value="InterPro"/>
</dbReference>
<dbReference type="UniPathway" id="UPA00143"/>
<evidence type="ECO:0000256" key="17">
    <source>
        <dbReference type="ARBA" id="ARBA00034494"/>
    </source>
</evidence>
<evidence type="ECO:0000256" key="13">
    <source>
        <dbReference type="ARBA" id="ARBA00023002"/>
    </source>
</evidence>
<dbReference type="GO" id="GO:0020037">
    <property type="term" value="F:heme binding"/>
    <property type="evidence" value="ECO:0007669"/>
    <property type="project" value="InterPro"/>
</dbReference>
<comment type="subunit">
    <text evidence="5">Homotetramer.</text>
</comment>
<dbReference type="CDD" id="cd00078">
    <property type="entry name" value="HECTc"/>
    <property type="match status" value="1"/>
</dbReference>
<keyword evidence="18" id="KW-0349">Heme</keyword>
<comment type="catalytic activity">
    <reaction evidence="2">
        <text>S-ubiquitinyl-[E2 ubiquitin-conjugating enzyme]-L-cysteine + [acceptor protein]-L-lysine = [E2 ubiquitin-conjugating enzyme]-L-cysteine + N(6)-ubiquitinyl-[acceptor protein]-L-lysine.</text>
        <dbReference type="EC" id="2.3.2.26"/>
    </reaction>
</comment>
<feature type="compositionally biased region" description="Low complexity" evidence="20">
    <location>
        <begin position="4050"/>
        <end position="4075"/>
    </location>
</feature>
<dbReference type="InterPro" id="IPR001128">
    <property type="entry name" value="Cyt_P450"/>
</dbReference>
<evidence type="ECO:0000256" key="1">
    <source>
        <dbReference type="ARBA" id="ARBA00000699"/>
    </source>
</evidence>
<feature type="compositionally biased region" description="Polar residues" evidence="20">
    <location>
        <begin position="3120"/>
        <end position="3136"/>
    </location>
</feature>
<evidence type="ECO:0000256" key="15">
    <source>
        <dbReference type="ARBA" id="ARBA00023235"/>
    </source>
</evidence>
<evidence type="ECO:0000256" key="11">
    <source>
        <dbReference type="ARBA" id="ARBA00022816"/>
    </source>
</evidence>
<dbReference type="InterPro" id="IPR016024">
    <property type="entry name" value="ARM-type_fold"/>
</dbReference>
<feature type="active site" description="Glycyl thioester intermediate" evidence="19">
    <location>
        <position position="4720"/>
    </location>
</feature>
<dbReference type="SUPFAM" id="SSF48371">
    <property type="entry name" value="ARM repeat"/>
    <property type="match status" value="1"/>
</dbReference>
<feature type="compositionally biased region" description="Basic and acidic residues" evidence="20">
    <location>
        <begin position="1275"/>
        <end position="1285"/>
    </location>
</feature>
<evidence type="ECO:0000313" key="23">
    <source>
        <dbReference type="Proteomes" id="UP000326532"/>
    </source>
</evidence>
<feature type="domain" description="HECT" evidence="21">
    <location>
        <begin position="4417"/>
        <end position="4753"/>
    </location>
</feature>
<dbReference type="VEuPathDB" id="FungiDB:BDV34DRAFT_213644"/>
<dbReference type="PANTHER" id="PTHR11254">
    <property type="entry name" value="HECT DOMAIN UBIQUITIN-PROTEIN LIGASE"/>
    <property type="match status" value="1"/>
</dbReference>
<organism evidence="22 23">
    <name type="scientific">Aspergillus parasiticus</name>
    <dbReference type="NCBI Taxonomy" id="5067"/>
    <lineage>
        <taxon>Eukaryota</taxon>
        <taxon>Fungi</taxon>
        <taxon>Dikarya</taxon>
        <taxon>Ascomycota</taxon>
        <taxon>Pezizomycotina</taxon>
        <taxon>Eurotiomycetes</taxon>
        <taxon>Eurotiomycetidae</taxon>
        <taxon>Eurotiales</taxon>
        <taxon>Aspergillaceae</taxon>
        <taxon>Aspergillus</taxon>
        <taxon>Aspergillus subgen. Circumdati</taxon>
    </lineage>
</organism>
<dbReference type="PROSITE" id="PS50292">
    <property type="entry name" value="PEROXIDASE_3"/>
    <property type="match status" value="1"/>
</dbReference>
<dbReference type="GO" id="GO:0004601">
    <property type="term" value="F:peroxidase activity"/>
    <property type="evidence" value="ECO:0007669"/>
    <property type="project" value="UniProtKB-KW"/>
</dbReference>
<dbReference type="Gene3D" id="1.10.640.10">
    <property type="entry name" value="Haem peroxidase domain superfamily, animal type"/>
    <property type="match status" value="1"/>
</dbReference>
<comment type="similarity">
    <text evidence="17">Belongs to the UPL family. TOM1/PTR1 subfamily.</text>
</comment>
<evidence type="ECO:0000256" key="12">
    <source>
        <dbReference type="ARBA" id="ARBA00022964"/>
    </source>
</evidence>
<feature type="region of interest" description="Disordered" evidence="20">
    <location>
        <begin position="4024"/>
        <end position="4123"/>
    </location>
</feature>
<dbReference type="Gene3D" id="3.90.1750.10">
    <property type="entry name" value="Hect, E3 ligase catalytic domains"/>
    <property type="match status" value="1"/>
</dbReference>
<dbReference type="GO" id="GO:0000209">
    <property type="term" value="P:protein polyubiquitination"/>
    <property type="evidence" value="ECO:0007669"/>
    <property type="project" value="TreeGrafter"/>
</dbReference>
<keyword evidence="7" id="KW-0575">Peroxidase</keyword>
<feature type="compositionally biased region" description="Basic and acidic residues" evidence="20">
    <location>
        <begin position="4100"/>
        <end position="4113"/>
    </location>
</feature>
<feature type="compositionally biased region" description="Polar residues" evidence="20">
    <location>
        <begin position="2679"/>
        <end position="2688"/>
    </location>
</feature>
<dbReference type="GO" id="GO:0016853">
    <property type="term" value="F:isomerase activity"/>
    <property type="evidence" value="ECO:0007669"/>
    <property type="project" value="UniProtKB-KW"/>
</dbReference>
<feature type="compositionally biased region" description="Polar residues" evidence="20">
    <location>
        <begin position="2695"/>
        <end position="2704"/>
    </location>
</feature>
<dbReference type="InterPro" id="IPR019791">
    <property type="entry name" value="Haem_peroxidase_animal"/>
</dbReference>
<dbReference type="OMA" id="ADEMKYG"/>
<keyword evidence="8" id="KW-0808">Transferase</keyword>
<dbReference type="GO" id="GO:0005634">
    <property type="term" value="C:nucleus"/>
    <property type="evidence" value="ECO:0007669"/>
    <property type="project" value="UniProtKB-SubCell"/>
</dbReference>
<dbReference type="InterPro" id="IPR035983">
    <property type="entry name" value="Hect_E3_ubiquitin_ligase"/>
</dbReference>
<feature type="region of interest" description="Disordered" evidence="20">
    <location>
        <begin position="3505"/>
        <end position="3564"/>
    </location>
</feature>
<evidence type="ECO:0000256" key="5">
    <source>
        <dbReference type="ARBA" id="ARBA00011881"/>
    </source>
</evidence>
<feature type="compositionally biased region" description="Basic and acidic residues" evidence="20">
    <location>
        <begin position="3045"/>
        <end position="3066"/>
    </location>
</feature>
<feature type="compositionally biased region" description="Low complexity" evidence="20">
    <location>
        <begin position="3737"/>
        <end position="3746"/>
    </location>
</feature>